<dbReference type="PATRIC" id="fig|1227484.4.peg.1875"/>
<accession>M0DTD9</accession>
<feature type="transmembrane region" description="Helical" evidence="1">
    <location>
        <begin position="18"/>
        <end position="44"/>
    </location>
</feature>
<evidence type="ECO:0000313" key="2">
    <source>
        <dbReference type="EMBL" id="ELZ38776.1"/>
    </source>
</evidence>
<gene>
    <name evidence="2" type="ORF">C471_09405</name>
</gene>
<organism evidence="2 3">
    <name type="scientific">Halorubrum saccharovorum DSM 1137</name>
    <dbReference type="NCBI Taxonomy" id="1227484"/>
    <lineage>
        <taxon>Archaea</taxon>
        <taxon>Methanobacteriati</taxon>
        <taxon>Methanobacteriota</taxon>
        <taxon>Stenosarchaea group</taxon>
        <taxon>Halobacteria</taxon>
        <taxon>Halobacteriales</taxon>
        <taxon>Haloferacaceae</taxon>
        <taxon>Halorubrum</taxon>
    </lineage>
</organism>
<sequence>MTDRPPTEHASERSPKQLVAIAIVAFVAFPGTLTALGSGLVVLYASPPTLGTPTLVLFVTALTACTGATFLAHHSLR</sequence>
<feature type="transmembrane region" description="Helical" evidence="1">
    <location>
        <begin position="50"/>
        <end position="72"/>
    </location>
</feature>
<evidence type="ECO:0000256" key="1">
    <source>
        <dbReference type="SAM" id="Phobius"/>
    </source>
</evidence>
<dbReference type="STRING" id="1227484.C471_09405"/>
<evidence type="ECO:0000313" key="3">
    <source>
        <dbReference type="Proteomes" id="UP000011514"/>
    </source>
</evidence>
<dbReference type="AlphaFoldDB" id="M0DTD9"/>
<keyword evidence="1" id="KW-1133">Transmembrane helix</keyword>
<reference evidence="2 3" key="1">
    <citation type="journal article" date="2014" name="PLoS Genet.">
        <title>Phylogenetically driven sequencing of extremely halophilic archaea reveals strategies for static and dynamic osmo-response.</title>
        <authorList>
            <person name="Becker E.A."/>
            <person name="Seitzer P.M."/>
            <person name="Tritt A."/>
            <person name="Larsen D."/>
            <person name="Krusor M."/>
            <person name="Yao A.I."/>
            <person name="Wu D."/>
            <person name="Madern D."/>
            <person name="Eisen J.A."/>
            <person name="Darling A.E."/>
            <person name="Facciotti M.T."/>
        </authorList>
    </citation>
    <scope>NUCLEOTIDE SEQUENCE [LARGE SCALE GENOMIC DNA]</scope>
    <source>
        <strain evidence="2 3">DSM 1137</strain>
    </source>
</reference>
<comment type="caution">
    <text evidence="2">The sequence shown here is derived from an EMBL/GenBank/DDBJ whole genome shotgun (WGS) entry which is preliminary data.</text>
</comment>
<dbReference type="RefSeq" id="WP_004048513.1">
    <property type="nucleotide sequence ID" value="NZ_AOJE01000051.1"/>
</dbReference>
<dbReference type="EMBL" id="AOJE01000051">
    <property type="protein sequence ID" value="ELZ38776.1"/>
    <property type="molecule type" value="Genomic_DNA"/>
</dbReference>
<proteinExistence type="predicted"/>
<keyword evidence="1" id="KW-0472">Membrane</keyword>
<dbReference type="Proteomes" id="UP000011514">
    <property type="component" value="Unassembled WGS sequence"/>
</dbReference>
<name>M0DTD9_9EURY</name>
<keyword evidence="1" id="KW-0812">Transmembrane</keyword>
<protein>
    <submittedName>
        <fullName evidence="2">Uncharacterized protein</fullName>
    </submittedName>
</protein>
<keyword evidence="3" id="KW-1185">Reference proteome</keyword>